<dbReference type="Proteomes" id="UP000008064">
    <property type="component" value="Unassembled WGS sequence"/>
</dbReference>
<reference evidence="1" key="1">
    <citation type="submission" date="2011-04" db="EMBL/GenBank/DDBJ databases">
        <title>Evolution of plant cell wall degrading machinery underlies the functional diversity of forest fungi.</title>
        <authorList>
            <consortium name="US DOE Joint Genome Institute (JGI-PGF)"/>
            <person name="Eastwood D.C."/>
            <person name="Floudas D."/>
            <person name="Binder M."/>
            <person name="Majcherczyk A."/>
            <person name="Schneider P."/>
            <person name="Aerts A."/>
            <person name="Asiegbu F.O."/>
            <person name="Baker S.E."/>
            <person name="Barry K."/>
            <person name="Bendiksby M."/>
            <person name="Blumentritt M."/>
            <person name="Coutinho P.M."/>
            <person name="Cullen D."/>
            <person name="Cullen D."/>
            <person name="Gathman A."/>
            <person name="Goodell B."/>
            <person name="Henrissat B."/>
            <person name="Ihrmark K."/>
            <person name="Kauserud H."/>
            <person name="Kohler A."/>
            <person name="LaButti K."/>
            <person name="Lapidus A."/>
            <person name="Lavin J.L."/>
            <person name="Lee Y.-H."/>
            <person name="Lindquist E."/>
            <person name="Lilly W."/>
            <person name="Lucas S."/>
            <person name="Morin E."/>
            <person name="Murat C."/>
            <person name="Oguiza J.A."/>
            <person name="Park J."/>
            <person name="Pisabarro A.G."/>
            <person name="Riley R."/>
            <person name="Rosling A."/>
            <person name="Salamov A."/>
            <person name="Schmidt O."/>
            <person name="Schmutz J."/>
            <person name="Skrede I."/>
            <person name="Stenlid J."/>
            <person name="Wiebenga A."/>
            <person name="Xie X."/>
            <person name="Kues U."/>
            <person name="Hibbett D.S."/>
            <person name="Hoffmeister D."/>
            <person name="Hogberg N."/>
            <person name="Martin F."/>
            <person name="Grigoriev I.V."/>
            <person name="Watkinson S.C."/>
        </authorList>
    </citation>
    <scope>NUCLEOTIDE SEQUENCE</scope>
    <source>
        <strain evidence="1">S7.9</strain>
    </source>
</reference>
<evidence type="ECO:0000313" key="1">
    <source>
        <dbReference type="EMBL" id="EGO27872.1"/>
    </source>
</evidence>
<dbReference type="KEGG" id="sla:SERLADRAFT_435641"/>
<dbReference type="AlphaFoldDB" id="F8NMD8"/>
<gene>
    <name evidence="1" type="ORF">SERLADRAFT_435641</name>
</gene>
<protein>
    <recommendedName>
        <fullName evidence="2">Prolyl 4-hydroxylase alpha subunit Fe(2+) 2OG dioxygenase domain-containing protein</fullName>
    </recommendedName>
</protein>
<dbReference type="RefSeq" id="XP_007315963.1">
    <property type="nucleotide sequence ID" value="XM_007315901.1"/>
</dbReference>
<organism>
    <name type="scientific">Serpula lacrymans var. lacrymans (strain S7.9)</name>
    <name type="common">Dry rot fungus</name>
    <dbReference type="NCBI Taxonomy" id="578457"/>
    <lineage>
        <taxon>Eukaryota</taxon>
        <taxon>Fungi</taxon>
        <taxon>Dikarya</taxon>
        <taxon>Basidiomycota</taxon>
        <taxon>Agaricomycotina</taxon>
        <taxon>Agaricomycetes</taxon>
        <taxon>Agaricomycetidae</taxon>
        <taxon>Boletales</taxon>
        <taxon>Coniophorineae</taxon>
        <taxon>Serpulaceae</taxon>
        <taxon>Serpula</taxon>
    </lineage>
</organism>
<dbReference type="Gene3D" id="2.60.120.620">
    <property type="entry name" value="q2cbj1_9rhob like domain"/>
    <property type="match status" value="1"/>
</dbReference>
<dbReference type="HOGENOM" id="CLU_559047_0_0_1"/>
<dbReference type="PANTHER" id="PTHR33099:SF7">
    <property type="entry name" value="MYND-TYPE DOMAIN-CONTAINING PROTEIN"/>
    <property type="match status" value="1"/>
</dbReference>
<accession>F8NMD8</accession>
<dbReference type="PANTHER" id="PTHR33099">
    <property type="entry name" value="FE2OG DIOXYGENASE DOMAIN-CONTAINING PROTEIN"/>
    <property type="match status" value="1"/>
</dbReference>
<sequence>MDAMKSAGLCSGHTSSSADYDEVISDTISDASRAVNQGQDTTGFKISRKEVVLARPISTSRSAIDINNAVKRAHHKLPCIGYCPTKTREEKMMVSITYGLRVNCNKEDTVVDDVIMKKLNILKEICSQHARVFSSGHLNCSFKLAVTCPGCEYEGVVNTGDQDSTFSVPLQGLLQRWYESASVSAYRDVRDQEIKFDPEVREAREISATQFSLEPKLLQLIESCWKESFAADYPVCAKPYKIHVYGPGGHFKMHRDTPQNELLGTFLLGLGDTTGGHHLRVVDKDLNATLGSWCAFYPDVPHSVTTIECGYFAILALKIFRTGNPDVSEPKTQPEVFTTVHDITTGMKVPFGILLERKYCLGTTELGGMDALVLACARAQPNVRVYLLPVVVRYCAKWSIRTAQEPFENEFDARVYPFTEADIDFALGRTQVIGRSWLKGAREVPFYSADFDSSVVKWSQECREMDKHYGKKGEAWREDSVYFSYAMLVLHC</sequence>
<name>F8NMD8_SERL9</name>
<dbReference type="EMBL" id="GL945431">
    <property type="protein sequence ID" value="EGO27872.1"/>
    <property type="molecule type" value="Genomic_DNA"/>
</dbReference>
<dbReference type="OrthoDB" id="3058546at2759"/>
<dbReference type="GeneID" id="18814567"/>
<proteinExistence type="predicted"/>
<evidence type="ECO:0008006" key="2">
    <source>
        <dbReference type="Google" id="ProtNLM"/>
    </source>
</evidence>